<name>A0A2X0QDP9_BROTH</name>
<dbReference type="AlphaFoldDB" id="A0A2X0QDP9"/>
<sequence length="47" mass="5310">MKKGRDSLAVPPLLARLSLARLKMYSLDTLTQWLRLSLLNFSRAAHG</sequence>
<protein>
    <submittedName>
        <fullName evidence="1">Uncharacterized protein</fullName>
    </submittedName>
</protein>
<organism evidence="1 2">
    <name type="scientific">Brochothrix thermosphacta</name>
    <name type="common">Microbacterium thermosphactum</name>
    <dbReference type="NCBI Taxonomy" id="2756"/>
    <lineage>
        <taxon>Bacteria</taxon>
        <taxon>Bacillati</taxon>
        <taxon>Bacillota</taxon>
        <taxon>Bacilli</taxon>
        <taxon>Bacillales</taxon>
        <taxon>Listeriaceae</taxon>
        <taxon>Brochothrix</taxon>
    </lineage>
</organism>
<proteinExistence type="predicted"/>
<gene>
    <name evidence="1" type="ORF">BTBSAS_30112</name>
</gene>
<evidence type="ECO:0000313" key="2">
    <source>
        <dbReference type="Proteomes" id="UP000270190"/>
    </source>
</evidence>
<dbReference type="EMBL" id="OUNC01000023">
    <property type="protein sequence ID" value="SPP28794.1"/>
    <property type="molecule type" value="Genomic_DNA"/>
</dbReference>
<dbReference type="Proteomes" id="UP000270190">
    <property type="component" value="Unassembled WGS sequence"/>
</dbReference>
<evidence type="ECO:0000313" key="1">
    <source>
        <dbReference type="EMBL" id="SPP28794.1"/>
    </source>
</evidence>
<reference evidence="2" key="1">
    <citation type="submission" date="2018-04" db="EMBL/GenBank/DDBJ databases">
        <authorList>
            <person name="Illikoud N."/>
        </authorList>
    </citation>
    <scope>NUCLEOTIDE SEQUENCE [LARGE SCALE GENOMIC DNA]</scope>
</reference>
<accession>A0A2X0QDP9</accession>